<evidence type="ECO:0000256" key="1">
    <source>
        <dbReference type="ARBA" id="ARBA00000085"/>
    </source>
</evidence>
<sequence>MIQTELSPKKKRKVASLEEQLKTDFVTLSSHQLRTPLSAVKWFSEILISQKRGKLNRKQLDYLKEVHRSNERAIALVNDLLQVSRVEKGKLHLDLVRLDIAELFEEVINTNKLTLSANKMTYHFEIVNGPLPALEVDKAKVKRVMQNLFLNAIKYSPNGGHIDVVVKRTQKEVVCSISDSGLGIPIDQQDGIFQKFYRGGNAAKVQPDGTGLGLFIAKSFVEAHKGKIWFESEEGRGTSFYFSLPIKAK</sequence>
<dbReference type="EC" id="2.7.13.3" evidence="2"/>
<dbReference type="InterPro" id="IPR050736">
    <property type="entry name" value="Sensor_HK_Regulatory"/>
</dbReference>
<dbReference type="CDD" id="cd00075">
    <property type="entry name" value="HATPase"/>
    <property type="match status" value="1"/>
</dbReference>
<evidence type="ECO:0000256" key="5">
    <source>
        <dbReference type="ARBA" id="ARBA00022777"/>
    </source>
</evidence>
<dbReference type="PANTHER" id="PTHR43711:SF1">
    <property type="entry name" value="HISTIDINE KINASE 1"/>
    <property type="match status" value="1"/>
</dbReference>
<accession>A0A2H0VCB9</accession>
<dbReference type="InterPro" id="IPR036890">
    <property type="entry name" value="HATPase_C_sf"/>
</dbReference>
<comment type="catalytic activity">
    <reaction evidence="1">
        <text>ATP + protein L-histidine = ADP + protein N-phospho-L-histidine.</text>
        <dbReference type="EC" id="2.7.13.3"/>
    </reaction>
</comment>
<organism evidence="8 9">
    <name type="scientific">Candidatus Doudnabacteria bacterium CG10_big_fil_rev_8_21_14_0_10_41_10</name>
    <dbReference type="NCBI Taxonomy" id="1974551"/>
    <lineage>
        <taxon>Bacteria</taxon>
        <taxon>Candidatus Doudnaibacteriota</taxon>
    </lineage>
</organism>
<dbReference type="Proteomes" id="UP000230557">
    <property type="component" value="Unassembled WGS sequence"/>
</dbReference>
<reference evidence="9" key="1">
    <citation type="submission" date="2017-09" db="EMBL/GenBank/DDBJ databases">
        <title>Depth-based differentiation of microbial function through sediment-hosted aquifers and enrichment of novel symbionts in the deep terrestrial subsurface.</title>
        <authorList>
            <person name="Probst A.J."/>
            <person name="Ladd B."/>
            <person name="Jarett J.K."/>
            <person name="Geller-Mcgrath D.E."/>
            <person name="Sieber C.M.K."/>
            <person name="Emerson J.B."/>
            <person name="Anantharaman K."/>
            <person name="Thomas B.C."/>
            <person name="Malmstrom R."/>
            <person name="Stieglmeier M."/>
            <person name="Klingl A."/>
            <person name="Woyke T."/>
            <person name="Ryan C.M."/>
            <person name="Banfield J.F."/>
        </authorList>
    </citation>
    <scope>NUCLEOTIDE SEQUENCE [LARGE SCALE GENOMIC DNA]</scope>
</reference>
<keyword evidence="4" id="KW-0808">Transferase</keyword>
<evidence type="ECO:0000256" key="2">
    <source>
        <dbReference type="ARBA" id="ARBA00012438"/>
    </source>
</evidence>
<dbReference type="SUPFAM" id="SSF55874">
    <property type="entry name" value="ATPase domain of HSP90 chaperone/DNA topoisomerase II/histidine kinase"/>
    <property type="match status" value="1"/>
</dbReference>
<dbReference type="SMART" id="SM00388">
    <property type="entry name" value="HisKA"/>
    <property type="match status" value="1"/>
</dbReference>
<dbReference type="Pfam" id="PF02518">
    <property type="entry name" value="HATPase_c"/>
    <property type="match status" value="1"/>
</dbReference>
<dbReference type="SMART" id="SM00387">
    <property type="entry name" value="HATPase_c"/>
    <property type="match status" value="1"/>
</dbReference>
<dbReference type="FunFam" id="3.30.565.10:FF:000006">
    <property type="entry name" value="Sensor histidine kinase WalK"/>
    <property type="match status" value="1"/>
</dbReference>
<keyword evidence="6" id="KW-0902">Two-component regulatory system</keyword>
<dbReference type="InterPro" id="IPR036097">
    <property type="entry name" value="HisK_dim/P_sf"/>
</dbReference>
<dbReference type="EMBL" id="PFAJ01000064">
    <property type="protein sequence ID" value="PIR96752.1"/>
    <property type="molecule type" value="Genomic_DNA"/>
</dbReference>
<proteinExistence type="predicted"/>
<dbReference type="GO" id="GO:0000155">
    <property type="term" value="F:phosphorelay sensor kinase activity"/>
    <property type="evidence" value="ECO:0007669"/>
    <property type="project" value="InterPro"/>
</dbReference>
<dbReference type="PRINTS" id="PR00344">
    <property type="entry name" value="BCTRLSENSOR"/>
</dbReference>
<name>A0A2H0VCB9_9BACT</name>
<evidence type="ECO:0000256" key="4">
    <source>
        <dbReference type="ARBA" id="ARBA00022679"/>
    </source>
</evidence>
<comment type="caution">
    <text evidence="8">The sequence shown here is derived from an EMBL/GenBank/DDBJ whole genome shotgun (WGS) entry which is preliminary data.</text>
</comment>
<evidence type="ECO:0000256" key="3">
    <source>
        <dbReference type="ARBA" id="ARBA00022553"/>
    </source>
</evidence>
<dbReference type="PROSITE" id="PS50109">
    <property type="entry name" value="HIS_KIN"/>
    <property type="match status" value="1"/>
</dbReference>
<gene>
    <name evidence="8" type="ORF">COT91_04985</name>
</gene>
<dbReference type="InterPro" id="IPR004358">
    <property type="entry name" value="Sig_transdc_His_kin-like_C"/>
</dbReference>
<dbReference type="InterPro" id="IPR003661">
    <property type="entry name" value="HisK_dim/P_dom"/>
</dbReference>
<evidence type="ECO:0000313" key="9">
    <source>
        <dbReference type="Proteomes" id="UP000230557"/>
    </source>
</evidence>
<keyword evidence="5" id="KW-0418">Kinase</keyword>
<dbReference type="CDD" id="cd00082">
    <property type="entry name" value="HisKA"/>
    <property type="match status" value="1"/>
</dbReference>
<dbReference type="Gene3D" id="3.30.565.10">
    <property type="entry name" value="Histidine kinase-like ATPase, C-terminal domain"/>
    <property type="match status" value="1"/>
</dbReference>
<dbReference type="Pfam" id="PF00512">
    <property type="entry name" value="HisKA"/>
    <property type="match status" value="1"/>
</dbReference>
<keyword evidence="3" id="KW-0597">Phosphoprotein</keyword>
<dbReference type="Gene3D" id="1.10.287.130">
    <property type="match status" value="1"/>
</dbReference>
<evidence type="ECO:0000259" key="7">
    <source>
        <dbReference type="PROSITE" id="PS50109"/>
    </source>
</evidence>
<evidence type="ECO:0000313" key="8">
    <source>
        <dbReference type="EMBL" id="PIR96752.1"/>
    </source>
</evidence>
<dbReference type="AlphaFoldDB" id="A0A2H0VCB9"/>
<feature type="domain" description="Histidine kinase" evidence="7">
    <location>
        <begin position="28"/>
        <end position="248"/>
    </location>
</feature>
<dbReference type="PANTHER" id="PTHR43711">
    <property type="entry name" value="TWO-COMPONENT HISTIDINE KINASE"/>
    <property type="match status" value="1"/>
</dbReference>
<evidence type="ECO:0000256" key="6">
    <source>
        <dbReference type="ARBA" id="ARBA00023012"/>
    </source>
</evidence>
<dbReference type="SUPFAM" id="SSF47384">
    <property type="entry name" value="Homodimeric domain of signal transducing histidine kinase"/>
    <property type="match status" value="1"/>
</dbReference>
<dbReference type="InterPro" id="IPR005467">
    <property type="entry name" value="His_kinase_dom"/>
</dbReference>
<dbReference type="InterPro" id="IPR003594">
    <property type="entry name" value="HATPase_dom"/>
</dbReference>
<protein>
    <recommendedName>
        <fullName evidence="2">histidine kinase</fullName>
        <ecNumber evidence="2">2.7.13.3</ecNumber>
    </recommendedName>
</protein>